<feature type="domain" description="Secretion system C-terminal sorting" evidence="1">
    <location>
        <begin position="681"/>
        <end position="749"/>
    </location>
</feature>
<dbReference type="Pfam" id="PF08309">
    <property type="entry name" value="LVIVD"/>
    <property type="match status" value="11"/>
</dbReference>
<dbReference type="InterPro" id="IPR013211">
    <property type="entry name" value="LVIVD"/>
</dbReference>
<evidence type="ECO:0000259" key="1">
    <source>
        <dbReference type="Pfam" id="PF18962"/>
    </source>
</evidence>
<dbReference type="EMBL" id="DTGZ01000101">
    <property type="protein sequence ID" value="HGV97748.1"/>
    <property type="molecule type" value="Genomic_DNA"/>
</dbReference>
<organism evidence="2">
    <name type="scientific">candidate division WOR-3 bacterium</name>
    <dbReference type="NCBI Taxonomy" id="2052148"/>
    <lineage>
        <taxon>Bacteria</taxon>
        <taxon>Bacteria division WOR-3</taxon>
    </lineage>
</organism>
<protein>
    <submittedName>
        <fullName evidence="2">T9SS type A sorting domain-containing protein</fullName>
    </submittedName>
</protein>
<gene>
    <name evidence="2" type="ORF">ENV60_05575</name>
</gene>
<dbReference type="AlphaFoldDB" id="A0A7C4TBQ7"/>
<accession>A0A7C4TBQ7</accession>
<proteinExistence type="predicted"/>
<sequence length="752" mass="81429">MFLVTLVYTILVLGNTLGETLSPSSRYNLVQTYSRLDSLNVRFIGNWPFGDAWAVAIDSARNLTYLGAGGGVYILSVADPANPLKISEKIHTRGGIVTGLFYEPYSQMLYISYRNRISGSSGGNDTIAGIELWDVTNPECPGRISSYEVRQEAFSVFVTSLPASGVFACVASGKRGLRIIDVTDPFNPVEVGSYDTPGYAVDVFVLDSIAYVADGDSGLCLINIAEPTNPVRLGYFLTPSVAYGVYVESIFAYVAASISGLRVIKVSDPRHPTEVGYYDTLGVAYSVSVGNSLACVADGINGLRIIDISDPLNPREVGYYTTPDTTPGMAFATTIFKSHSCAMVAYTRAGLRIIDISSPTRYGEELGHFSTPSPTYQISMVDNFACLAAGNSGLRIIDVSDALHPIEVGFYNTPNYALDVFVKNGLAYVADNASGLRIIDIGDPQNPIEVGCYDTPNWTLGVFVVDTLAFIADGFGGGMRIINVANPYVPYEIGSCQTADCASAVVVVNDFAYVADGYGGLRIIDVSNPQNPTEIGYCPLFGFACDVSVVGDYAYVVGIDGLDFRIVDISDPTSPQEINSHLTGDAYGISVQGRIAYIANGYFGIRLVDITNPWGLFDVGYYDTPGCAVGIFVTDPYGYYYIADLDAGLQIYGPLNTLIKEKNINNFTKKAISFSTICREHIIIKMEKMLNSPVNIKLYDLSGRTVFEKNYPVSSKMIIINDERFSDLSPGVYFLSVNTNSTSITEKIIKVK</sequence>
<dbReference type="NCBIfam" id="TIGR04183">
    <property type="entry name" value="Por_Secre_tail"/>
    <property type="match status" value="1"/>
</dbReference>
<dbReference type="Pfam" id="PF18962">
    <property type="entry name" value="Por_Secre_tail"/>
    <property type="match status" value="1"/>
</dbReference>
<dbReference type="SUPFAM" id="SSF69322">
    <property type="entry name" value="Tricorn protease domain 2"/>
    <property type="match status" value="1"/>
</dbReference>
<name>A0A7C4TBQ7_UNCW3</name>
<reference evidence="2" key="1">
    <citation type="journal article" date="2020" name="mSystems">
        <title>Genome- and Community-Level Interaction Insights into Carbon Utilization and Element Cycling Functions of Hydrothermarchaeota in Hydrothermal Sediment.</title>
        <authorList>
            <person name="Zhou Z."/>
            <person name="Liu Y."/>
            <person name="Xu W."/>
            <person name="Pan J."/>
            <person name="Luo Z.H."/>
            <person name="Li M."/>
        </authorList>
    </citation>
    <scope>NUCLEOTIDE SEQUENCE [LARGE SCALE GENOMIC DNA]</scope>
    <source>
        <strain evidence="2">SpSt-774</strain>
    </source>
</reference>
<evidence type="ECO:0000313" key="2">
    <source>
        <dbReference type="EMBL" id="HGV97748.1"/>
    </source>
</evidence>
<dbReference type="InterPro" id="IPR026444">
    <property type="entry name" value="Secre_tail"/>
</dbReference>
<dbReference type="SUPFAM" id="SSF101908">
    <property type="entry name" value="Putative isomerase YbhE"/>
    <property type="match status" value="2"/>
</dbReference>
<comment type="caution">
    <text evidence="2">The sequence shown here is derived from an EMBL/GenBank/DDBJ whole genome shotgun (WGS) entry which is preliminary data.</text>
</comment>